<keyword evidence="6" id="KW-1185">Reference proteome</keyword>
<comment type="similarity">
    <text evidence="1">Belongs to the peptidase A1 family.</text>
</comment>
<dbReference type="PROSITE" id="PS51767">
    <property type="entry name" value="PEPTIDASE_A1"/>
    <property type="match status" value="1"/>
</dbReference>
<comment type="caution">
    <text evidence="5">The sequence shown here is derived from an EMBL/GenBank/DDBJ whole genome shotgun (WGS) entry which is preliminary data.</text>
</comment>
<dbReference type="PANTHER" id="PTHR13683">
    <property type="entry name" value="ASPARTYL PROTEASES"/>
    <property type="match status" value="1"/>
</dbReference>
<dbReference type="InterPro" id="IPR032799">
    <property type="entry name" value="TAXi_C"/>
</dbReference>
<evidence type="ECO:0000313" key="6">
    <source>
        <dbReference type="Proteomes" id="UP001188597"/>
    </source>
</evidence>
<dbReference type="Pfam" id="PF14543">
    <property type="entry name" value="TAXi_N"/>
    <property type="match status" value="1"/>
</dbReference>
<evidence type="ECO:0000313" key="5">
    <source>
        <dbReference type="EMBL" id="KAK3029359.1"/>
    </source>
</evidence>
<protein>
    <recommendedName>
        <fullName evidence="4">Peptidase A1 domain-containing protein</fullName>
    </recommendedName>
</protein>
<dbReference type="GO" id="GO:0004190">
    <property type="term" value="F:aspartic-type endopeptidase activity"/>
    <property type="evidence" value="ECO:0007669"/>
    <property type="project" value="InterPro"/>
</dbReference>
<keyword evidence="3" id="KW-0732">Signal</keyword>
<organism evidence="5 6">
    <name type="scientific">Escallonia herrerae</name>
    <dbReference type="NCBI Taxonomy" id="1293975"/>
    <lineage>
        <taxon>Eukaryota</taxon>
        <taxon>Viridiplantae</taxon>
        <taxon>Streptophyta</taxon>
        <taxon>Embryophyta</taxon>
        <taxon>Tracheophyta</taxon>
        <taxon>Spermatophyta</taxon>
        <taxon>Magnoliopsida</taxon>
        <taxon>eudicotyledons</taxon>
        <taxon>Gunneridae</taxon>
        <taxon>Pentapetalae</taxon>
        <taxon>asterids</taxon>
        <taxon>campanulids</taxon>
        <taxon>Escalloniales</taxon>
        <taxon>Escalloniaceae</taxon>
        <taxon>Escallonia</taxon>
    </lineage>
</organism>
<dbReference type="InterPro" id="IPR032861">
    <property type="entry name" value="TAXi_N"/>
</dbReference>
<dbReference type="InterPro" id="IPR021109">
    <property type="entry name" value="Peptidase_aspartic_dom_sf"/>
</dbReference>
<dbReference type="FunFam" id="2.40.70.10:FF:000049">
    <property type="entry name" value="Aspartyl protease AED1"/>
    <property type="match status" value="1"/>
</dbReference>
<gene>
    <name evidence="5" type="ORF">RJ639_037882</name>
</gene>
<feature type="active site" evidence="2">
    <location>
        <position position="146"/>
    </location>
</feature>
<feature type="chain" id="PRO_5041716611" description="Peptidase A1 domain-containing protein" evidence="3">
    <location>
        <begin position="19"/>
        <end position="477"/>
    </location>
</feature>
<dbReference type="PROSITE" id="PS00141">
    <property type="entry name" value="ASP_PROTEASE"/>
    <property type="match status" value="1"/>
</dbReference>
<evidence type="ECO:0000256" key="2">
    <source>
        <dbReference type="PIRSR" id="PIRSR601461-1"/>
    </source>
</evidence>
<dbReference type="AlphaFoldDB" id="A0AA88WMZ7"/>
<proteinExistence type="inferred from homology"/>
<feature type="active site" evidence="2">
    <location>
        <position position="351"/>
    </location>
</feature>
<dbReference type="Gene3D" id="2.40.70.10">
    <property type="entry name" value="Acid Proteases"/>
    <property type="match status" value="2"/>
</dbReference>
<dbReference type="Pfam" id="PF14541">
    <property type="entry name" value="TAXi_C"/>
    <property type="match status" value="1"/>
</dbReference>
<feature type="signal peptide" evidence="3">
    <location>
        <begin position="1"/>
        <end position="18"/>
    </location>
</feature>
<dbReference type="PANTHER" id="PTHR13683:SF827">
    <property type="entry name" value="PEPTIDASE A1 DOMAIN-CONTAINING PROTEIN"/>
    <property type="match status" value="1"/>
</dbReference>
<evidence type="ECO:0000259" key="4">
    <source>
        <dbReference type="PROSITE" id="PS51767"/>
    </source>
</evidence>
<dbReference type="Proteomes" id="UP001188597">
    <property type="component" value="Unassembled WGS sequence"/>
</dbReference>
<dbReference type="FunFam" id="2.40.70.10:FF:000021">
    <property type="entry name" value="Aspartyl protease AED1"/>
    <property type="match status" value="1"/>
</dbReference>
<evidence type="ECO:0000256" key="1">
    <source>
        <dbReference type="ARBA" id="ARBA00007447"/>
    </source>
</evidence>
<name>A0AA88WMZ7_9ASTE</name>
<dbReference type="SUPFAM" id="SSF50630">
    <property type="entry name" value="Acid proteases"/>
    <property type="match status" value="1"/>
</dbReference>
<dbReference type="InterPro" id="IPR001969">
    <property type="entry name" value="Aspartic_peptidase_AS"/>
</dbReference>
<dbReference type="InterPro" id="IPR033121">
    <property type="entry name" value="PEPTIDASE_A1"/>
</dbReference>
<dbReference type="InterPro" id="IPR033873">
    <property type="entry name" value="CND41-like"/>
</dbReference>
<dbReference type="CDD" id="cd05472">
    <property type="entry name" value="cnd41_like"/>
    <property type="match status" value="1"/>
</dbReference>
<feature type="domain" description="Peptidase A1" evidence="4">
    <location>
        <begin position="130"/>
        <end position="470"/>
    </location>
</feature>
<dbReference type="GO" id="GO:0006508">
    <property type="term" value="P:proteolysis"/>
    <property type="evidence" value="ECO:0007669"/>
    <property type="project" value="InterPro"/>
</dbReference>
<sequence>MSHLLYFLFLISVSFISSCTNTKIYSSYGEKEVLPLNKFQWNQHTKNPSCFSQKSRKENGATILEMKHRDYCSGQIRDWSKRFQKRLISDDIQVRSLQSRIRNMISGQIQDLSQTQIPLHSGIKLQILNYVVTVELGGRNMTVIVDTGSDLTWIQCQPCKLCYNQQEPIFNPSLSTSYQAIPCNSSSCQSLEFATGNFGACGNDPPTCNYQVSYGDGSYTRGELAHDRLILGTTPVDSFIFGCGRNNRGLFGGASGLMGLGRSDLSLISQTSDMFGGRFSYCLPPTETEVSGSLILGGDSTVYKNSTPVTYTRMVPNLQLSTFYFLNLTGTSIGGVALQAPGFGKGGILIDSGTVITRLPPSIYRAMKAEFLKQFTGFPTAPGFSILDTCFNLSGYEEVNIPTIRMHFEGNAELAVDVTGIFYFVKTDASQVCLALASLSYEDEMGIIGNYQQKNIRVIYDTKEEQLGFAKETCGPL</sequence>
<dbReference type="EMBL" id="JAVXUP010000381">
    <property type="protein sequence ID" value="KAK3029359.1"/>
    <property type="molecule type" value="Genomic_DNA"/>
</dbReference>
<evidence type="ECO:0000256" key="3">
    <source>
        <dbReference type="SAM" id="SignalP"/>
    </source>
</evidence>
<reference evidence="5" key="1">
    <citation type="submission" date="2022-12" db="EMBL/GenBank/DDBJ databases">
        <title>Draft genome assemblies for two species of Escallonia (Escalloniales).</title>
        <authorList>
            <person name="Chanderbali A."/>
            <person name="Dervinis C."/>
            <person name="Anghel I."/>
            <person name="Soltis D."/>
            <person name="Soltis P."/>
            <person name="Zapata F."/>
        </authorList>
    </citation>
    <scope>NUCLEOTIDE SEQUENCE</scope>
    <source>
        <strain evidence="5">UCBG64.0493</strain>
        <tissue evidence="5">Leaf</tissue>
    </source>
</reference>
<dbReference type="InterPro" id="IPR001461">
    <property type="entry name" value="Aspartic_peptidase_A1"/>
</dbReference>
<accession>A0AA88WMZ7</accession>